<dbReference type="Gene3D" id="2.60.40.10">
    <property type="entry name" value="Immunoglobulins"/>
    <property type="match status" value="1"/>
</dbReference>
<name>A0A1G2PXI8_9BACT</name>
<feature type="transmembrane region" description="Helical" evidence="1">
    <location>
        <begin position="738"/>
        <end position="758"/>
    </location>
</feature>
<dbReference type="EMBL" id="MHSZ01000031">
    <property type="protein sequence ID" value="OHA52499.1"/>
    <property type="molecule type" value="Genomic_DNA"/>
</dbReference>
<dbReference type="InterPro" id="IPR013783">
    <property type="entry name" value="Ig-like_fold"/>
</dbReference>
<dbReference type="Proteomes" id="UP000177865">
    <property type="component" value="Unassembled WGS sequence"/>
</dbReference>
<reference evidence="2 3" key="1">
    <citation type="journal article" date="2016" name="Nat. Commun.">
        <title>Thousands of microbial genomes shed light on interconnected biogeochemical processes in an aquifer system.</title>
        <authorList>
            <person name="Anantharaman K."/>
            <person name="Brown C.T."/>
            <person name="Hug L.A."/>
            <person name="Sharon I."/>
            <person name="Castelle C.J."/>
            <person name="Probst A.J."/>
            <person name="Thomas B.C."/>
            <person name="Singh A."/>
            <person name="Wilkins M.J."/>
            <person name="Karaoz U."/>
            <person name="Brodie E.L."/>
            <person name="Williams K.H."/>
            <person name="Hubbard S.S."/>
            <person name="Banfield J.F."/>
        </authorList>
    </citation>
    <scope>NUCLEOTIDE SEQUENCE [LARGE SCALE GENOMIC DNA]</scope>
</reference>
<evidence type="ECO:0000313" key="3">
    <source>
        <dbReference type="Proteomes" id="UP000177865"/>
    </source>
</evidence>
<evidence type="ECO:0000256" key="1">
    <source>
        <dbReference type="SAM" id="Phobius"/>
    </source>
</evidence>
<dbReference type="PANTHER" id="PTHR41775:SF1">
    <property type="entry name" value="PEPTIDASE M6-LIKE DOMAIN-CONTAINING PROTEIN"/>
    <property type="match status" value="1"/>
</dbReference>
<dbReference type="AlphaFoldDB" id="A0A1G2PXI8"/>
<evidence type="ECO:0008006" key="4">
    <source>
        <dbReference type="Google" id="ProtNLM"/>
    </source>
</evidence>
<sequence>MKKLLIISLSLLAVFFLAPRLVLADIGQLDFSSTSTAASTDWRQTLTNQTPTDFQAASAGVQVLLRSTNATQVQARLMQLSHPSVAGGACEDPPVFYGYVRVSQTLPAINSGGVDSYEFTWVSGDVPNSDGTWVPFAPTAGICYGLQVVSQNSIPVAIYGSSNPVSSPGQLTRDNSWITLDANVKDAFYNFGPPIVLQAPTINALQQLKSDAATLVAEGATTTEDTAMFSATPSSPEDRSAKLQIELRQFAEPFTGNFDGGIAESAFVPSGTAASVTRSGLADGQYKWRARAMDDQGTFSDWQEFGTVGNVDFVVQTARTIKVAVILAEPEGSDFAAGRDKVYFENEIIPKMKDYWCEVSFGTRASPTAPCENGLVELDFTVLDDSGQNFVLDKTIEEYAENTRGPHGVDINDDGTLEIVISSAKDQTEQFVWDAMAAAGIASGDYQIAVAVHPGHREEVFAISEPHRLITEAWGPEDWGTYVSSAPVQHWAVVAEEDQLREWAHELGHRIGFLVNDVAICDLYKQSSCQDGGSLGEWDLMAGSLFEKLLSTDPAHLSSFNKIKLGWLREEVVGFGTHAIESLETTGPGEMVARYNFPDGVYYLLEARTDDPFYSRWDVNVPETALVIYKISPSTTSGQPVKYVNVASALEGVGAQFIEPVRGFSATLMGFQSQVDSFQANVQLTAGNYADVVVAFYRQDDSLLERIWGFGGPLRVDESVPVTVVGPQEDWLPGFPEALPFVYGFLVISALALVILWRKDLFIEKRNRKLFLLVLFLLVSIILALLVFLPQLLGMAFAGDREAPTSHSAFGSPVGIDDGQVLPDLDLHAYTSDGLHVGMNYSTGDYEIQIPGASASGDLWSDEEWIVVPVGTEVRFAVSSRDIEQFFQEHPDIAASLPSLEEAYTFGAITYDASSQRFAATPVENITVNPGETRVHIISGTIEEPTVDEGVVDDTGPAIAHISLDPEYLLNTSPFAFTYSAEDTLSGAASVSATLDGQPFASGSVLSFTVPGPHAIVLTAQDNAGNTTTETITFAVVYDFGGFFPPVKADGSGIYKQGRTLPVKFRLTDANDQSVSTATAHLFLAKITDGIIGTEEVALSISAADTGNLFRVSGDQYMFNLSTDTMTSGTWQLRATLDDGTSKIVLLSLRQ</sequence>
<gene>
    <name evidence="2" type="ORF">A2991_04205</name>
</gene>
<protein>
    <recommendedName>
        <fullName evidence="4">Bacterial Ig-like domain-containing protein</fullName>
    </recommendedName>
</protein>
<keyword evidence="1" id="KW-0812">Transmembrane</keyword>
<keyword evidence="1" id="KW-0472">Membrane</keyword>
<comment type="caution">
    <text evidence="2">The sequence shown here is derived from an EMBL/GenBank/DDBJ whole genome shotgun (WGS) entry which is preliminary data.</text>
</comment>
<accession>A0A1G2PXI8</accession>
<feature type="transmembrane region" description="Helical" evidence="1">
    <location>
        <begin position="770"/>
        <end position="789"/>
    </location>
</feature>
<organism evidence="2 3">
    <name type="scientific">Candidatus Terrybacteria bacterium RIFCSPLOWO2_01_FULL_58_14</name>
    <dbReference type="NCBI Taxonomy" id="1802369"/>
    <lineage>
        <taxon>Bacteria</taxon>
        <taxon>Candidatus Terryibacteriota</taxon>
    </lineage>
</organism>
<keyword evidence="1" id="KW-1133">Transmembrane helix</keyword>
<proteinExistence type="predicted"/>
<evidence type="ECO:0000313" key="2">
    <source>
        <dbReference type="EMBL" id="OHA52499.1"/>
    </source>
</evidence>
<dbReference type="PANTHER" id="PTHR41775">
    <property type="entry name" value="SECRETED PROTEIN-RELATED"/>
    <property type="match status" value="1"/>
</dbReference>
<dbReference type="NCBIfam" id="NF038114">
    <property type="entry name" value="rightmost"/>
    <property type="match status" value="1"/>
</dbReference>